<dbReference type="GO" id="GO:0006298">
    <property type="term" value="P:mismatch repair"/>
    <property type="evidence" value="ECO:0007669"/>
    <property type="project" value="InterPro"/>
</dbReference>
<feature type="domain" description="DNA mismatch repair proteins mutS family" evidence="5">
    <location>
        <begin position="50"/>
        <end position="141"/>
    </location>
</feature>
<organism evidence="6">
    <name type="scientific">Oppiella nova</name>
    <dbReference type="NCBI Taxonomy" id="334625"/>
    <lineage>
        <taxon>Eukaryota</taxon>
        <taxon>Metazoa</taxon>
        <taxon>Ecdysozoa</taxon>
        <taxon>Arthropoda</taxon>
        <taxon>Chelicerata</taxon>
        <taxon>Arachnida</taxon>
        <taxon>Acari</taxon>
        <taxon>Acariformes</taxon>
        <taxon>Sarcoptiformes</taxon>
        <taxon>Oribatida</taxon>
        <taxon>Brachypylina</taxon>
        <taxon>Oppioidea</taxon>
        <taxon>Oppiidae</taxon>
        <taxon>Oppiella</taxon>
    </lineage>
</organism>
<keyword evidence="4" id="KW-0238">DNA-binding</keyword>
<dbReference type="OrthoDB" id="121051at2759"/>
<dbReference type="PANTHER" id="PTHR11361">
    <property type="entry name" value="DNA MISMATCH REPAIR PROTEIN MUTS FAMILY MEMBER"/>
    <property type="match status" value="1"/>
</dbReference>
<evidence type="ECO:0000256" key="3">
    <source>
        <dbReference type="ARBA" id="ARBA00022840"/>
    </source>
</evidence>
<dbReference type="GO" id="GO:0140664">
    <property type="term" value="F:ATP-dependent DNA damage sensor activity"/>
    <property type="evidence" value="ECO:0007669"/>
    <property type="project" value="InterPro"/>
</dbReference>
<dbReference type="InterPro" id="IPR027417">
    <property type="entry name" value="P-loop_NTPase"/>
</dbReference>
<proteinExistence type="inferred from homology"/>
<evidence type="ECO:0000313" key="6">
    <source>
        <dbReference type="EMBL" id="CAD7665831.1"/>
    </source>
</evidence>
<dbReference type="SMART" id="SM00534">
    <property type="entry name" value="MUTSac"/>
    <property type="match status" value="1"/>
</dbReference>
<dbReference type="GO" id="GO:0030983">
    <property type="term" value="F:mismatched DNA binding"/>
    <property type="evidence" value="ECO:0007669"/>
    <property type="project" value="InterPro"/>
</dbReference>
<dbReference type="SUPFAM" id="SSF52540">
    <property type="entry name" value="P-loop containing nucleoside triphosphate hydrolases"/>
    <property type="match status" value="1"/>
</dbReference>
<dbReference type="AlphaFoldDB" id="A0A7R9MSR7"/>
<name>A0A7R9MSR7_9ACAR</name>
<protein>
    <recommendedName>
        <fullName evidence="5">DNA mismatch repair proteins mutS family domain-containing protein</fullName>
    </recommendedName>
</protein>
<evidence type="ECO:0000259" key="5">
    <source>
        <dbReference type="SMART" id="SM00534"/>
    </source>
</evidence>
<dbReference type="Proteomes" id="UP000728032">
    <property type="component" value="Unassembled WGS sequence"/>
</dbReference>
<evidence type="ECO:0000256" key="4">
    <source>
        <dbReference type="ARBA" id="ARBA00023125"/>
    </source>
</evidence>
<evidence type="ECO:0000256" key="2">
    <source>
        <dbReference type="ARBA" id="ARBA00022741"/>
    </source>
</evidence>
<dbReference type="EMBL" id="OC964472">
    <property type="protein sequence ID" value="CAD7665831.1"/>
    <property type="molecule type" value="Genomic_DNA"/>
</dbReference>
<keyword evidence="2" id="KW-0547">Nucleotide-binding</keyword>
<dbReference type="PANTHER" id="PTHR11361:SF148">
    <property type="entry name" value="DNA MISMATCH REPAIR PROTEIN MSH6"/>
    <property type="match status" value="1"/>
</dbReference>
<keyword evidence="3" id="KW-0067">ATP-binding</keyword>
<evidence type="ECO:0000313" key="7">
    <source>
        <dbReference type="Proteomes" id="UP000728032"/>
    </source>
</evidence>
<dbReference type="InterPro" id="IPR000432">
    <property type="entry name" value="DNA_mismatch_repair_MutS_C"/>
</dbReference>
<feature type="non-terminal residue" evidence="6">
    <location>
        <position position="1"/>
    </location>
</feature>
<dbReference type="GO" id="GO:0005524">
    <property type="term" value="F:ATP binding"/>
    <property type="evidence" value="ECO:0007669"/>
    <property type="project" value="UniProtKB-KW"/>
</dbReference>
<gene>
    <name evidence="6" type="ORF">ONB1V03_LOCUS22388</name>
</gene>
<dbReference type="EMBL" id="CAJPVJ010049647">
    <property type="protein sequence ID" value="CAG2182967.1"/>
    <property type="molecule type" value="Genomic_DNA"/>
</dbReference>
<reference evidence="6" key="1">
    <citation type="submission" date="2020-11" db="EMBL/GenBank/DDBJ databases">
        <authorList>
            <person name="Tran Van P."/>
        </authorList>
    </citation>
    <scope>NUCLEOTIDE SEQUENCE</scope>
</reference>
<dbReference type="GO" id="GO:0032301">
    <property type="term" value="C:MutSalpha complex"/>
    <property type="evidence" value="ECO:0007669"/>
    <property type="project" value="TreeGrafter"/>
</dbReference>
<dbReference type="Gene3D" id="3.40.50.300">
    <property type="entry name" value="P-loop containing nucleotide triphosphate hydrolases"/>
    <property type="match status" value="1"/>
</dbReference>
<keyword evidence="7" id="KW-1185">Reference proteome</keyword>
<dbReference type="Pfam" id="PF00488">
    <property type="entry name" value="MutS_V"/>
    <property type="match status" value="1"/>
</dbReference>
<accession>A0A7R9MSR7</accession>
<comment type="similarity">
    <text evidence="1">Belongs to the DNA mismatch repair MutS family.</text>
</comment>
<dbReference type="InterPro" id="IPR045076">
    <property type="entry name" value="MutS"/>
</dbReference>
<sequence>RTFLQQKGSVVCLPKFSHSETPFVNLVESRNPSLLKYCENFIANDIKIESELLLLTGPNMGGKSTLMRQLGLIVIMAQMGAYVPAKECTLTPVDRIFTRLGAFDRIVEGESTFFVELSETAVVLKHSTKHSLVLIDELGIH</sequence>
<evidence type="ECO:0000256" key="1">
    <source>
        <dbReference type="ARBA" id="ARBA00006271"/>
    </source>
</evidence>